<protein>
    <submittedName>
        <fullName evidence="1">Uncharacterized protein</fullName>
    </submittedName>
</protein>
<reference evidence="1 2" key="1">
    <citation type="journal article" date="2024" name="J Genomics">
        <title>Draft genome sequencing and assembly of Favolaschia claudopus CIRM-BRFM 2984 isolated from oak limbs.</title>
        <authorList>
            <person name="Navarro D."/>
            <person name="Drula E."/>
            <person name="Chaduli D."/>
            <person name="Cazenave R."/>
            <person name="Ahrendt S."/>
            <person name="Wang J."/>
            <person name="Lipzen A."/>
            <person name="Daum C."/>
            <person name="Barry K."/>
            <person name="Grigoriev I.V."/>
            <person name="Favel A."/>
            <person name="Rosso M.N."/>
            <person name="Martin F."/>
        </authorList>
    </citation>
    <scope>NUCLEOTIDE SEQUENCE [LARGE SCALE GENOMIC DNA]</scope>
    <source>
        <strain evidence="1 2">CIRM-BRFM 2984</strain>
    </source>
</reference>
<organism evidence="1 2">
    <name type="scientific">Favolaschia claudopus</name>
    <dbReference type="NCBI Taxonomy" id="2862362"/>
    <lineage>
        <taxon>Eukaryota</taxon>
        <taxon>Fungi</taxon>
        <taxon>Dikarya</taxon>
        <taxon>Basidiomycota</taxon>
        <taxon>Agaricomycotina</taxon>
        <taxon>Agaricomycetes</taxon>
        <taxon>Agaricomycetidae</taxon>
        <taxon>Agaricales</taxon>
        <taxon>Marasmiineae</taxon>
        <taxon>Mycenaceae</taxon>
        <taxon>Favolaschia</taxon>
    </lineage>
</organism>
<dbReference type="AlphaFoldDB" id="A0AAV9ZTP7"/>
<gene>
    <name evidence="1" type="ORF">R3P38DRAFT_3331169</name>
</gene>
<dbReference type="EMBL" id="JAWWNJ010000111">
    <property type="protein sequence ID" value="KAK6992358.1"/>
    <property type="molecule type" value="Genomic_DNA"/>
</dbReference>
<keyword evidence="2" id="KW-1185">Reference proteome</keyword>
<comment type="caution">
    <text evidence="1">The sequence shown here is derived from an EMBL/GenBank/DDBJ whole genome shotgun (WGS) entry which is preliminary data.</text>
</comment>
<accession>A0AAV9ZTP7</accession>
<proteinExistence type="predicted"/>
<evidence type="ECO:0000313" key="2">
    <source>
        <dbReference type="Proteomes" id="UP001362999"/>
    </source>
</evidence>
<evidence type="ECO:0000313" key="1">
    <source>
        <dbReference type="EMBL" id="KAK6992358.1"/>
    </source>
</evidence>
<dbReference type="Proteomes" id="UP001362999">
    <property type="component" value="Unassembled WGS sequence"/>
</dbReference>
<name>A0AAV9ZTP7_9AGAR</name>
<sequence length="274" mass="30443">MDSYLKEYPFDSVGDFLSILFYDPVRGEPDPRGFAHANAVARFLRGLADVKMSHILPLIYRHRCSYPSRNSARLSERQSMFSTAEAAAAIHHARPFISTWATQLVATEARKQIGRATVDDSEDEESRVQLRGADFDNFSMGALAEKFALTLPLPMYLTEQMAAPKVDGEPVVILVPITPSSPFVQLQVTALSSFILSRNPYATGYLAMTFGIWHFACKSHVDVKRIYCRLGNCIADQTARAALQSMTEADIEKMRQETELGALPVACEGKCKVL</sequence>